<evidence type="ECO:0008006" key="5">
    <source>
        <dbReference type="Google" id="ProtNLM"/>
    </source>
</evidence>
<name>A0A6L5YT79_9FIRM</name>
<dbReference type="RefSeq" id="WP_154430320.1">
    <property type="nucleotide sequence ID" value="NZ_VUNI01000017.1"/>
</dbReference>
<comment type="caution">
    <text evidence="3">The sequence shown here is derived from an EMBL/GenBank/DDBJ whole genome shotgun (WGS) entry which is preliminary data.</text>
</comment>
<evidence type="ECO:0000256" key="1">
    <source>
        <dbReference type="SAM" id="MobiDB-lite"/>
    </source>
</evidence>
<reference evidence="3 4" key="1">
    <citation type="submission" date="2019-08" db="EMBL/GenBank/DDBJ databases">
        <title>In-depth cultivation of the pig gut microbiome towards novel bacterial diversity and tailored functional studies.</title>
        <authorList>
            <person name="Wylensek D."/>
            <person name="Hitch T.C.A."/>
            <person name="Clavel T."/>
        </authorList>
    </citation>
    <scope>NUCLEOTIDE SEQUENCE [LARGE SCALE GENOMIC DNA]</scope>
    <source>
        <strain evidence="3 4">MUC/MUC-530-WT-4D</strain>
    </source>
</reference>
<evidence type="ECO:0000313" key="4">
    <source>
        <dbReference type="Proteomes" id="UP000474024"/>
    </source>
</evidence>
<feature type="transmembrane region" description="Helical" evidence="2">
    <location>
        <begin position="21"/>
        <end position="45"/>
    </location>
</feature>
<sequence length="591" mass="65002">MKEKKREKNFQKGKNMAQKPIAMGSAILTGLLISTIIVLVLDYLLPTPWNIHSAACWIKVLAALIIYASINGVMLAFVTATDEKTKEKKEEIGGASILIILGVIVVMVIGALSGAQIFQSSAYANLIQVQEVESSDTILSEKDAESIALMDTASATQLGDREIGAIKNFSAFNVCDNYIQLNVKNDAVKIAPLEYAGFFKWIKNKDSGVTGYVTVSPTTMTADYVELPEGMQYVPSAYFGKDLNRHLHYQFPTLIYGNTHFEIDEDGKPYYVSAVYKKTIGLFGGEVVTGSILTDPVTGESQYYNLDETPGWVDDVVDGDLICSLYNVAYKNKNGFWNGTFLGANTGCMQTTTLESSDDDDDDDDSNTTDYGYIAKDGDIYIYTGITSMAKDSSNLGFIMVNERTGEYRYFAVSGANEQSAMKAAEGEVQQYSYEASFPTLINIDNELTYIGVLKDSNGLVKMYYMVNVKDYGKVVVASHKADCMTDYIEELGLHPDQALIDQANSDSEESDGEEENTEKEEKTAVTFEISAMQYADVDGDTYVYLGTSDGTVYKARFADNEQMLFVSVGDKVSGTVSDGEFTFEQKNAED</sequence>
<dbReference type="Proteomes" id="UP000474024">
    <property type="component" value="Unassembled WGS sequence"/>
</dbReference>
<feature type="transmembrane region" description="Helical" evidence="2">
    <location>
        <begin position="92"/>
        <end position="112"/>
    </location>
</feature>
<evidence type="ECO:0000313" key="3">
    <source>
        <dbReference type="EMBL" id="MST75357.1"/>
    </source>
</evidence>
<feature type="compositionally biased region" description="Acidic residues" evidence="1">
    <location>
        <begin position="507"/>
        <end position="519"/>
    </location>
</feature>
<keyword evidence="2" id="KW-1133">Transmembrane helix</keyword>
<keyword evidence="4" id="KW-1185">Reference proteome</keyword>
<dbReference type="AlphaFoldDB" id="A0A6L5YT79"/>
<dbReference type="EMBL" id="VUNI01000017">
    <property type="protein sequence ID" value="MST75357.1"/>
    <property type="molecule type" value="Genomic_DNA"/>
</dbReference>
<accession>A0A6L5YT79</accession>
<protein>
    <recommendedName>
        <fullName evidence="5">CvpA family protein</fullName>
    </recommendedName>
</protein>
<evidence type="ECO:0000256" key="2">
    <source>
        <dbReference type="SAM" id="Phobius"/>
    </source>
</evidence>
<feature type="region of interest" description="Disordered" evidence="1">
    <location>
        <begin position="504"/>
        <end position="523"/>
    </location>
</feature>
<proteinExistence type="predicted"/>
<feature type="transmembrane region" description="Helical" evidence="2">
    <location>
        <begin position="57"/>
        <end position="80"/>
    </location>
</feature>
<keyword evidence="2" id="KW-0812">Transmembrane</keyword>
<keyword evidence="2" id="KW-0472">Membrane</keyword>
<organism evidence="3 4">
    <name type="scientific">Roseburia porci</name>
    <dbReference type="NCBI Taxonomy" id="2605790"/>
    <lineage>
        <taxon>Bacteria</taxon>
        <taxon>Bacillati</taxon>
        <taxon>Bacillota</taxon>
        <taxon>Clostridia</taxon>
        <taxon>Lachnospirales</taxon>
        <taxon>Lachnospiraceae</taxon>
        <taxon>Roseburia</taxon>
    </lineage>
</organism>
<gene>
    <name evidence="3" type="ORF">FYJ75_10045</name>
</gene>